<dbReference type="GeneID" id="75076485"/>
<proteinExistence type="predicted"/>
<comment type="caution">
    <text evidence="1">The sequence shown here is derived from an EMBL/GenBank/DDBJ whole genome shotgun (WGS) entry which is preliminary data.</text>
</comment>
<dbReference type="RefSeq" id="WP_005955812.1">
    <property type="nucleotide sequence ID" value="NZ_AOJP01000009.1"/>
</dbReference>
<sequence length="68" mass="7999">MIRVYGKEDCAKCKNLKMILEGKELEFEYVEDKKQLMMIASKARIMSAPVVEYQEKVYSMDDFLRVIA</sequence>
<protein>
    <submittedName>
        <fullName evidence="1">Glutaredoxin</fullName>
    </submittedName>
</protein>
<dbReference type="OrthoDB" id="9795531at2"/>
<organism evidence="1 2">
    <name type="scientific">Fusobacterium necrophorum subsp. funduliforme B35</name>
    <dbReference type="NCBI Taxonomy" id="1226633"/>
    <lineage>
        <taxon>Bacteria</taxon>
        <taxon>Fusobacteriati</taxon>
        <taxon>Fusobacteriota</taxon>
        <taxon>Fusobacteriia</taxon>
        <taxon>Fusobacteriales</taxon>
        <taxon>Fusobacteriaceae</taxon>
        <taxon>Fusobacterium</taxon>
    </lineage>
</organism>
<gene>
    <name evidence="1" type="ORF">C095_00665</name>
</gene>
<dbReference type="PATRIC" id="fig|1226633.4.peg.125"/>
<evidence type="ECO:0000313" key="2">
    <source>
        <dbReference type="Proteomes" id="UP000031184"/>
    </source>
</evidence>
<dbReference type="Proteomes" id="UP000031184">
    <property type="component" value="Unassembled WGS sequence"/>
</dbReference>
<dbReference type="SUPFAM" id="SSF52833">
    <property type="entry name" value="Thioredoxin-like"/>
    <property type="match status" value="1"/>
</dbReference>
<dbReference type="AlphaFoldDB" id="A0A017H5E2"/>
<dbReference type="InterPro" id="IPR036249">
    <property type="entry name" value="Thioredoxin-like_sf"/>
</dbReference>
<dbReference type="EMBL" id="AUZI01000007">
    <property type="protein sequence ID" value="KID50186.1"/>
    <property type="molecule type" value="Genomic_DNA"/>
</dbReference>
<evidence type="ECO:0000313" key="1">
    <source>
        <dbReference type="EMBL" id="KID50186.1"/>
    </source>
</evidence>
<name>A0A017H5E2_9FUSO</name>
<dbReference type="Gene3D" id="3.40.30.10">
    <property type="entry name" value="Glutaredoxin"/>
    <property type="match status" value="1"/>
</dbReference>
<reference evidence="1 2" key="1">
    <citation type="submission" date="2013-08" db="EMBL/GenBank/DDBJ databases">
        <title>An opportunistic ruminal bacterium that causes liver abscesses in cattle.</title>
        <authorList>
            <person name="Benahmed F.H."/>
            <person name="Rasmussen M."/>
            <person name="Harbottle H."/>
            <person name="Soppet D."/>
            <person name="Nagaraja T.G."/>
            <person name="Davidson M."/>
        </authorList>
    </citation>
    <scope>NUCLEOTIDE SEQUENCE [LARGE SCALE GENOMIC DNA]</scope>
    <source>
        <strain evidence="1 2">B35</strain>
    </source>
</reference>
<accession>A0A017H5E2</accession>